<evidence type="ECO:0000313" key="2">
    <source>
        <dbReference type="EMBL" id="KAF2739531.1"/>
    </source>
</evidence>
<dbReference type="SMART" id="SM01152">
    <property type="entry name" value="DUF167"/>
    <property type="match status" value="1"/>
</dbReference>
<dbReference type="Gene3D" id="3.30.1200.10">
    <property type="entry name" value="YggU-like"/>
    <property type="match status" value="1"/>
</dbReference>
<comment type="caution">
    <text evidence="2">The sequence shown here is derived from an EMBL/GenBank/DDBJ whole genome shotgun (WGS) entry which is preliminary data.</text>
</comment>
<evidence type="ECO:0008006" key="4">
    <source>
        <dbReference type="Google" id="ProtNLM"/>
    </source>
</evidence>
<evidence type="ECO:0000256" key="1">
    <source>
        <dbReference type="ARBA" id="ARBA00010364"/>
    </source>
</evidence>
<organism evidence="2 3">
    <name type="scientific">Polyplosphaeria fusca</name>
    <dbReference type="NCBI Taxonomy" id="682080"/>
    <lineage>
        <taxon>Eukaryota</taxon>
        <taxon>Fungi</taxon>
        <taxon>Dikarya</taxon>
        <taxon>Ascomycota</taxon>
        <taxon>Pezizomycotina</taxon>
        <taxon>Dothideomycetes</taxon>
        <taxon>Pleosporomycetidae</taxon>
        <taxon>Pleosporales</taxon>
        <taxon>Tetraplosphaeriaceae</taxon>
        <taxon>Polyplosphaeria</taxon>
    </lineage>
</organism>
<dbReference type="AlphaFoldDB" id="A0A9P4V7G2"/>
<dbReference type="GO" id="GO:0005737">
    <property type="term" value="C:cytoplasm"/>
    <property type="evidence" value="ECO:0007669"/>
    <property type="project" value="TreeGrafter"/>
</dbReference>
<reference evidence="2" key="1">
    <citation type="journal article" date="2020" name="Stud. Mycol.">
        <title>101 Dothideomycetes genomes: a test case for predicting lifestyles and emergence of pathogens.</title>
        <authorList>
            <person name="Haridas S."/>
            <person name="Albert R."/>
            <person name="Binder M."/>
            <person name="Bloem J."/>
            <person name="Labutti K."/>
            <person name="Salamov A."/>
            <person name="Andreopoulos B."/>
            <person name="Baker S."/>
            <person name="Barry K."/>
            <person name="Bills G."/>
            <person name="Bluhm B."/>
            <person name="Cannon C."/>
            <person name="Castanera R."/>
            <person name="Culley D."/>
            <person name="Daum C."/>
            <person name="Ezra D."/>
            <person name="Gonzalez J."/>
            <person name="Henrissat B."/>
            <person name="Kuo A."/>
            <person name="Liang C."/>
            <person name="Lipzen A."/>
            <person name="Lutzoni F."/>
            <person name="Magnuson J."/>
            <person name="Mondo S."/>
            <person name="Nolan M."/>
            <person name="Ohm R."/>
            <person name="Pangilinan J."/>
            <person name="Park H.-J."/>
            <person name="Ramirez L."/>
            <person name="Alfaro M."/>
            <person name="Sun H."/>
            <person name="Tritt A."/>
            <person name="Yoshinaga Y."/>
            <person name="Zwiers L.-H."/>
            <person name="Turgeon B."/>
            <person name="Goodwin S."/>
            <person name="Spatafora J."/>
            <person name="Crous P."/>
            <person name="Grigoriev I."/>
        </authorList>
    </citation>
    <scope>NUCLEOTIDE SEQUENCE</scope>
    <source>
        <strain evidence="2">CBS 125425</strain>
    </source>
</reference>
<dbReference type="InterPro" id="IPR036591">
    <property type="entry name" value="YggU-like_sf"/>
</dbReference>
<dbReference type="Pfam" id="PF02594">
    <property type="entry name" value="DUF167"/>
    <property type="match status" value="1"/>
</dbReference>
<dbReference type="Proteomes" id="UP000799444">
    <property type="component" value="Unassembled WGS sequence"/>
</dbReference>
<comment type="similarity">
    <text evidence="1">Belongs to the UPF0235 family.</text>
</comment>
<keyword evidence="3" id="KW-1185">Reference proteome</keyword>
<dbReference type="PANTHER" id="PTHR13420:SF7">
    <property type="entry name" value="UPF0235 PROTEIN C15ORF40"/>
    <property type="match status" value="1"/>
</dbReference>
<dbReference type="SUPFAM" id="SSF69786">
    <property type="entry name" value="YggU-like"/>
    <property type="match status" value="1"/>
</dbReference>
<dbReference type="PANTHER" id="PTHR13420">
    <property type="entry name" value="UPF0235 PROTEIN C15ORF40"/>
    <property type="match status" value="1"/>
</dbReference>
<dbReference type="HAMAP" id="MF_00634">
    <property type="entry name" value="UPF0235"/>
    <property type="match status" value="1"/>
</dbReference>
<dbReference type="OrthoDB" id="244097at2759"/>
<dbReference type="EMBL" id="ML996104">
    <property type="protein sequence ID" value="KAF2739531.1"/>
    <property type="molecule type" value="Genomic_DNA"/>
</dbReference>
<accession>A0A9P4V7G2</accession>
<evidence type="ECO:0000313" key="3">
    <source>
        <dbReference type="Proteomes" id="UP000799444"/>
    </source>
</evidence>
<dbReference type="InterPro" id="IPR003746">
    <property type="entry name" value="DUF167"/>
</dbReference>
<dbReference type="NCBIfam" id="TIGR00251">
    <property type="entry name" value="DUF167 family protein"/>
    <property type="match status" value="1"/>
</dbReference>
<proteinExistence type="inferred from homology"/>
<name>A0A9P4V7G2_9PLEO</name>
<sequence length="108" mass="11556">MPAAVRKGTIQLLCRIKPGTSASREGITAVSHEHIDMCVAARARRGDANTAVVKVLADALKIPKSDVEIVKGHKSRDKTIIVGRASSDAKLEDELAKVNTTLQESIVK</sequence>
<protein>
    <recommendedName>
        <fullName evidence="4">YggU-like protein</fullName>
    </recommendedName>
</protein>
<gene>
    <name evidence="2" type="ORF">EJ04DRAFT_559874</name>
</gene>